<gene>
    <name evidence="1" type="ORF">A6P07_01295</name>
</gene>
<name>A0A1C2JDB9_ACITH</name>
<dbReference type="EMBL" id="LWSA01000014">
    <property type="protein sequence ID" value="OCX76925.1"/>
    <property type="molecule type" value="Genomic_DNA"/>
</dbReference>
<protein>
    <submittedName>
        <fullName evidence="1">Uncharacterized protein</fullName>
    </submittedName>
</protein>
<organism evidence="1 2">
    <name type="scientific">Acidithiobacillus thiooxidans</name>
    <name type="common">Thiobacillus thiooxidans</name>
    <dbReference type="NCBI Taxonomy" id="930"/>
    <lineage>
        <taxon>Bacteria</taxon>
        <taxon>Pseudomonadati</taxon>
        <taxon>Pseudomonadota</taxon>
        <taxon>Acidithiobacillia</taxon>
        <taxon>Acidithiobacillales</taxon>
        <taxon>Acidithiobacillaceae</taxon>
        <taxon>Acidithiobacillus</taxon>
    </lineage>
</organism>
<comment type="caution">
    <text evidence="1">The sequence shown here is derived from an EMBL/GenBank/DDBJ whole genome shotgun (WGS) entry which is preliminary data.</text>
</comment>
<sequence>MKSMQELLQECGFSDTQAKALLVDMEKELGSFSLRTISENLIQDTDSGTFRITRRAEPEYARLFALAGMNMHDYLRNRNTFFKAFRRANSLAFDRLIQSGHGS</sequence>
<evidence type="ECO:0000313" key="2">
    <source>
        <dbReference type="Proteomes" id="UP000094893"/>
    </source>
</evidence>
<evidence type="ECO:0000313" key="1">
    <source>
        <dbReference type="EMBL" id="OCX76925.1"/>
    </source>
</evidence>
<dbReference type="GeneID" id="60696248"/>
<dbReference type="Proteomes" id="UP000094893">
    <property type="component" value="Unassembled WGS sequence"/>
</dbReference>
<reference evidence="1 2" key="1">
    <citation type="journal article" date="2016" name="Int. J. Mol. Sci.">
        <title>Comparative genomics of the extreme acidophile Acidithiobacillus thiooxidans reveals intraspecific divergence and niche adaptation.</title>
        <authorList>
            <person name="Zhang X."/>
            <person name="Feng X."/>
            <person name="Tao J."/>
            <person name="Ma L."/>
            <person name="Xiao Y."/>
            <person name="Liang Y."/>
            <person name="Liu X."/>
            <person name="Yin H."/>
        </authorList>
    </citation>
    <scope>NUCLEOTIDE SEQUENCE [LARGE SCALE GENOMIC DNA]</scope>
    <source>
        <strain evidence="1 2">A02</strain>
    </source>
</reference>
<dbReference type="AlphaFoldDB" id="A0A1C2JDB9"/>
<dbReference type="RefSeq" id="WP_024895230.1">
    <property type="nucleotide sequence ID" value="NZ_JAWXYA010000001.1"/>
</dbReference>
<proteinExistence type="predicted"/>
<accession>A0A1C2JDB9</accession>